<dbReference type="RefSeq" id="WP_051694486.1">
    <property type="nucleotide sequence ID" value="NZ_CP054606.1"/>
</dbReference>
<feature type="domain" description="ABC transmembrane type-1" evidence="13">
    <location>
        <begin position="74"/>
        <end position="274"/>
    </location>
</feature>
<dbReference type="GeneID" id="68872532"/>
<evidence type="ECO:0000256" key="1">
    <source>
        <dbReference type="ARBA" id="ARBA00004429"/>
    </source>
</evidence>
<evidence type="ECO:0000259" key="13">
    <source>
        <dbReference type="PROSITE" id="PS50928"/>
    </source>
</evidence>
<gene>
    <name evidence="14" type="ORF">SUH3_22715</name>
</gene>
<accession>A0A073JC84</accession>
<dbReference type="PROSITE" id="PS50928">
    <property type="entry name" value="ABC_TM1"/>
    <property type="match status" value="1"/>
</dbReference>
<proteinExistence type="inferred from homology"/>
<dbReference type="Proteomes" id="UP000027746">
    <property type="component" value="Unassembled WGS sequence"/>
</dbReference>
<evidence type="ECO:0000313" key="14">
    <source>
        <dbReference type="EMBL" id="KEJ95342.1"/>
    </source>
</evidence>
<feature type="transmembrane region" description="Helical" evidence="12">
    <location>
        <begin position="30"/>
        <end position="53"/>
    </location>
</feature>
<comment type="similarity">
    <text evidence="2">Belongs to the binding-protein-dependent transport system permease family. HisMQ subfamily.</text>
</comment>
<dbReference type="InterPro" id="IPR043429">
    <property type="entry name" value="ArtM/GltK/GlnP/TcyL/YhdX-like"/>
</dbReference>
<dbReference type="EMBL" id="JAMD01000007">
    <property type="protein sequence ID" value="KEJ95342.1"/>
    <property type="molecule type" value="Genomic_DNA"/>
</dbReference>
<evidence type="ECO:0000256" key="4">
    <source>
        <dbReference type="ARBA" id="ARBA00022475"/>
    </source>
</evidence>
<dbReference type="Gene3D" id="1.10.3720.10">
    <property type="entry name" value="MetI-like"/>
    <property type="match status" value="1"/>
</dbReference>
<dbReference type="GO" id="GO:0006865">
    <property type="term" value="P:amino acid transport"/>
    <property type="evidence" value="ECO:0007669"/>
    <property type="project" value="UniProtKB-KW"/>
</dbReference>
<dbReference type="FunFam" id="1.10.3720.10:FF:000006">
    <property type="entry name" value="Glutamate/aspartate ABC transporter, permease protein GltK"/>
    <property type="match status" value="1"/>
</dbReference>
<evidence type="ECO:0000256" key="11">
    <source>
        <dbReference type="ARBA" id="ARBA00073645"/>
    </source>
</evidence>
<keyword evidence="7 12" id="KW-1133">Transmembrane helix</keyword>
<reference evidence="14 15" key="1">
    <citation type="submission" date="2014-01" db="EMBL/GenBank/DDBJ databases">
        <title>Sulfitobacter sp. H3 (MCCC 1A00686) Genome Sequencing.</title>
        <authorList>
            <person name="Lai Q."/>
            <person name="Hong Z."/>
        </authorList>
    </citation>
    <scope>NUCLEOTIDE SEQUENCE [LARGE SCALE GENOMIC DNA]</scope>
    <source>
        <strain evidence="14 15">H3</strain>
    </source>
</reference>
<feature type="transmembrane region" description="Helical" evidence="12">
    <location>
        <begin position="73"/>
        <end position="98"/>
    </location>
</feature>
<dbReference type="InterPro" id="IPR000515">
    <property type="entry name" value="MetI-like"/>
</dbReference>
<dbReference type="PANTHER" id="PTHR30614">
    <property type="entry name" value="MEMBRANE COMPONENT OF AMINO ACID ABC TRANSPORTER"/>
    <property type="match status" value="1"/>
</dbReference>
<name>A0A073JC84_9RHOB</name>
<organism evidence="14 15">
    <name type="scientific">Pseudosulfitobacter pseudonitzschiae</name>
    <dbReference type="NCBI Taxonomy" id="1402135"/>
    <lineage>
        <taxon>Bacteria</taxon>
        <taxon>Pseudomonadati</taxon>
        <taxon>Pseudomonadota</taxon>
        <taxon>Alphaproteobacteria</taxon>
        <taxon>Rhodobacterales</taxon>
        <taxon>Roseobacteraceae</taxon>
        <taxon>Pseudosulfitobacter</taxon>
    </lineage>
</organism>
<feature type="transmembrane region" description="Helical" evidence="12">
    <location>
        <begin position="259"/>
        <end position="283"/>
    </location>
</feature>
<sequence>MSAHDANNNAQVQSASETVASLKVVPQKQYGLWIGTALVLVLMYFIIRAFAVNPAFEWDVARSYMFHPSIMRGLYNTLLLTVIIMVVATILGTIIAIMRVSRSEILNGFAGVYVWFFRGVPALIQLIFWFNLSLLVSNISISLPFVGEVFSVRTNDFMTPFFSAVVALALCEAGYMAEIIRAGIKSVPSGQAEAATALGMPYRMILKRVTLPQAMRFVVPPTGNEAINLLKMTSLVTFIAVDDLFYSAQSIYARTFETIPLLIVVSTWYLAVVSIMSVGQYFLERHFGRSDKRNETLFDTWLRAIVGRKNRSNADV</sequence>
<evidence type="ECO:0000256" key="2">
    <source>
        <dbReference type="ARBA" id="ARBA00010072"/>
    </source>
</evidence>
<comment type="subcellular location">
    <subcellularLocation>
        <location evidence="1">Cell inner membrane</location>
        <topology evidence="1">Multi-pass membrane protein</topology>
    </subcellularLocation>
    <subcellularLocation>
        <location evidence="12">Cell membrane</location>
        <topology evidence="12">Multi-pass membrane protein</topology>
    </subcellularLocation>
</comment>
<dbReference type="GO" id="GO:0043190">
    <property type="term" value="C:ATP-binding cassette (ABC) transporter complex"/>
    <property type="evidence" value="ECO:0007669"/>
    <property type="project" value="InterPro"/>
</dbReference>
<evidence type="ECO:0000256" key="7">
    <source>
        <dbReference type="ARBA" id="ARBA00022989"/>
    </source>
</evidence>
<evidence type="ECO:0000256" key="10">
    <source>
        <dbReference type="ARBA" id="ARBA00062718"/>
    </source>
</evidence>
<keyword evidence="6" id="KW-0029">Amino-acid transport</keyword>
<dbReference type="GO" id="GO:0022857">
    <property type="term" value="F:transmembrane transporter activity"/>
    <property type="evidence" value="ECO:0007669"/>
    <property type="project" value="InterPro"/>
</dbReference>
<dbReference type="Pfam" id="PF00528">
    <property type="entry name" value="BPD_transp_1"/>
    <property type="match status" value="1"/>
</dbReference>
<evidence type="ECO:0000256" key="6">
    <source>
        <dbReference type="ARBA" id="ARBA00022970"/>
    </source>
</evidence>
<comment type="function">
    <text evidence="9">Part of the ABC transporter complex GltIJKL involved in glutamate and aspartate uptake. Probably responsible for the translocation of the substrate across the membrane.</text>
</comment>
<evidence type="ECO:0000256" key="3">
    <source>
        <dbReference type="ARBA" id="ARBA00022448"/>
    </source>
</evidence>
<keyword evidence="4" id="KW-1003">Cell membrane</keyword>
<dbReference type="OrthoDB" id="9814550at2"/>
<protein>
    <recommendedName>
        <fullName evidence="11">Glutamate/aspartate import permease protein GltK</fullName>
    </recommendedName>
</protein>
<dbReference type="CDD" id="cd06261">
    <property type="entry name" value="TM_PBP2"/>
    <property type="match status" value="1"/>
</dbReference>
<keyword evidence="15" id="KW-1185">Reference proteome</keyword>
<comment type="subunit">
    <text evidence="10">The complex is composed of two ATP-binding proteins (GltL), two transmembrane proteins (GltJ and GltK) and a solute-binding protein (GltI).</text>
</comment>
<evidence type="ECO:0000256" key="8">
    <source>
        <dbReference type="ARBA" id="ARBA00023136"/>
    </source>
</evidence>
<dbReference type="NCBIfam" id="TIGR01726">
    <property type="entry name" value="HEQRo_perm_3TM"/>
    <property type="match status" value="1"/>
</dbReference>
<keyword evidence="3 12" id="KW-0813">Transport</keyword>
<keyword evidence="8 12" id="KW-0472">Membrane</keyword>
<dbReference type="PANTHER" id="PTHR30614:SF0">
    <property type="entry name" value="L-CYSTINE TRANSPORT SYSTEM PERMEASE PROTEIN TCYL"/>
    <property type="match status" value="1"/>
</dbReference>
<evidence type="ECO:0000256" key="12">
    <source>
        <dbReference type="RuleBase" id="RU363032"/>
    </source>
</evidence>
<dbReference type="InterPro" id="IPR010065">
    <property type="entry name" value="AA_ABC_transptr_permease_3TM"/>
</dbReference>
<evidence type="ECO:0000256" key="9">
    <source>
        <dbReference type="ARBA" id="ARBA00060298"/>
    </source>
</evidence>
<evidence type="ECO:0000313" key="15">
    <source>
        <dbReference type="Proteomes" id="UP000027746"/>
    </source>
</evidence>
<comment type="caution">
    <text evidence="14">The sequence shown here is derived from an EMBL/GenBank/DDBJ whole genome shotgun (WGS) entry which is preliminary data.</text>
</comment>
<keyword evidence="5 12" id="KW-0812">Transmembrane</keyword>
<dbReference type="InterPro" id="IPR035906">
    <property type="entry name" value="MetI-like_sf"/>
</dbReference>
<dbReference type="AlphaFoldDB" id="A0A073JC84"/>
<evidence type="ECO:0000256" key="5">
    <source>
        <dbReference type="ARBA" id="ARBA00022692"/>
    </source>
</evidence>
<dbReference type="SUPFAM" id="SSF161098">
    <property type="entry name" value="MetI-like"/>
    <property type="match status" value="1"/>
</dbReference>
<feature type="transmembrane region" description="Helical" evidence="12">
    <location>
        <begin position="110"/>
        <end position="137"/>
    </location>
</feature>